<organism evidence="1 2">
    <name type="scientific">Bacillus arachidis</name>
    <dbReference type="NCBI Taxonomy" id="2819290"/>
    <lineage>
        <taxon>Bacteria</taxon>
        <taxon>Bacillati</taxon>
        <taxon>Bacillota</taxon>
        <taxon>Bacilli</taxon>
        <taxon>Bacillales</taxon>
        <taxon>Bacillaceae</taxon>
        <taxon>Bacillus</taxon>
    </lineage>
</organism>
<dbReference type="PROSITE" id="PS51257">
    <property type="entry name" value="PROKAR_LIPOPROTEIN"/>
    <property type="match status" value="1"/>
</dbReference>
<evidence type="ECO:0000313" key="2">
    <source>
        <dbReference type="Proteomes" id="UP000677611"/>
    </source>
</evidence>
<sequence>MRAKKLITLALPMMLLGGCATDKAEKKDYKMQMAYQMKDISEESKVINDILTSQKPVEERAKKFKEKSKPLLETAEKVKKLEPGEKYKDVQSLLNESMDLIKESVSQTQDGLDKQDRVLLNQGLQTMSNSSKRIVEAHKKLKEMGEAN</sequence>
<dbReference type="Proteomes" id="UP000677611">
    <property type="component" value="Unassembled WGS sequence"/>
</dbReference>
<name>A0ABS3P4Y2_9BACI</name>
<reference evidence="1 2" key="1">
    <citation type="submission" date="2021-03" db="EMBL/GenBank/DDBJ databases">
        <title>Identification of novel Bacillus strains.</title>
        <authorList>
            <person name="Xiao Z."/>
            <person name="Li Y."/>
            <person name="Shen J."/>
        </authorList>
    </citation>
    <scope>NUCLEOTIDE SEQUENCE [LARGE SCALE GENOMIC DNA]</scope>
    <source>
        <strain evidence="1 2">SY8</strain>
    </source>
</reference>
<proteinExistence type="predicted"/>
<accession>A0ABS3P4Y2</accession>
<evidence type="ECO:0000313" key="1">
    <source>
        <dbReference type="EMBL" id="MBO1628180.1"/>
    </source>
</evidence>
<gene>
    <name evidence="1" type="ORF">J4P90_23795</name>
</gene>
<dbReference type="RefSeq" id="WP_208019247.1">
    <property type="nucleotide sequence ID" value="NZ_JAGDQJ010000036.1"/>
</dbReference>
<keyword evidence="2" id="KW-1185">Reference proteome</keyword>
<protein>
    <submittedName>
        <fullName evidence="1">Tungsten formylmethanofuran dehydrogenase</fullName>
    </submittedName>
</protein>
<dbReference type="EMBL" id="JAGDQJ010000036">
    <property type="protein sequence ID" value="MBO1628180.1"/>
    <property type="molecule type" value="Genomic_DNA"/>
</dbReference>
<comment type="caution">
    <text evidence="1">The sequence shown here is derived from an EMBL/GenBank/DDBJ whole genome shotgun (WGS) entry which is preliminary data.</text>
</comment>